<keyword evidence="5" id="KW-0560">Oxidoreductase</keyword>
<dbReference type="PANTHER" id="PTHR30468:SF1">
    <property type="entry name" value="ALPHA-KETOGLUTARATE-DEPENDENT SULFONATE DIOXYGENASE"/>
    <property type="match status" value="1"/>
</dbReference>
<dbReference type="SUPFAM" id="SSF51197">
    <property type="entry name" value="Clavaminate synthase-like"/>
    <property type="match status" value="1"/>
</dbReference>
<dbReference type="Pfam" id="PF02668">
    <property type="entry name" value="TauD"/>
    <property type="match status" value="1"/>
</dbReference>
<evidence type="ECO:0000256" key="1">
    <source>
        <dbReference type="ARBA" id="ARBA00001954"/>
    </source>
</evidence>
<keyword evidence="4 8" id="KW-0223">Dioxygenase</keyword>
<protein>
    <submittedName>
        <fullName evidence="8">Related to Alpha-ketoglutarate-dependent taurine dioxygenase</fullName>
    </submittedName>
</protein>
<evidence type="ECO:0000256" key="5">
    <source>
        <dbReference type="ARBA" id="ARBA00023002"/>
    </source>
</evidence>
<dbReference type="InterPro" id="IPR003819">
    <property type="entry name" value="TauD/TfdA-like"/>
</dbReference>
<dbReference type="STRING" id="112498.A0A2D3URS3"/>
<dbReference type="GeneID" id="35606858"/>
<dbReference type="Gene3D" id="3.60.130.10">
    <property type="entry name" value="Clavaminate synthase-like"/>
    <property type="match status" value="1"/>
</dbReference>
<dbReference type="GO" id="GO:0046872">
    <property type="term" value="F:metal ion binding"/>
    <property type="evidence" value="ECO:0007669"/>
    <property type="project" value="UniProtKB-KW"/>
</dbReference>
<dbReference type="GO" id="GO:0005737">
    <property type="term" value="C:cytoplasm"/>
    <property type="evidence" value="ECO:0007669"/>
    <property type="project" value="TreeGrafter"/>
</dbReference>
<evidence type="ECO:0000313" key="9">
    <source>
        <dbReference type="Proteomes" id="UP000225277"/>
    </source>
</evidence>
<gene>
    <name evidence="8" type="ORF">RCC_12306</name>
</gene>
<dbReference type="InterPro" id="IPR051323">
    <property type="entry name" value="AtsK-like"/>
</dbReference>
<sequence length="312" mass="35198">MILSHLWLPRCSPSPLRRVNPSVLRRPTPPRFLASRRWQSISISRVAGGCGAEIRGVDLKNINKTTAATVRQALLDHNVVFFREQDLTPAEFLSFASFFGKPVEYPFVSGIDGYPEVIEVLKKETETGANFGGVWHSDTTYLPEPPMGSILLAREVPSVGGDTMWSNQYAAYEALSSGLKEVLGQLRCVQSSAKADASKTREDRVKDSGRGAEHMEALHPVVRTHPETGRKALFVNVAHTTKFDGWTEEESMPLLKFLFGHQVKLEFTCRLRWDPAMLVMWDNRSTLHYPLNDYHGQRRRMHRITLAGDVPR</sequence>
<dbReference type="Proteomes" id="UP000225277">
    <property type="component" value="Unassembled WGS sequence"/>
</dbReference>
<comment type="cofactor">
    <cofactor evidence="1">
        <name>Fe(2+)</name>
        <dbReference type="ChEBI" id="CHEBI:29033"/>
    </cofactor>
</comment>
<name>A0A2D3URS3_9PEZI</name>
<proteinExistence type="inferred from homology"/>
<evidence type="ECO:0000259" key="7">
    <source>
        <dbReference type="Pfam" id="PF02668"/>
    </source>
</evidence>
<evidence type="ECO:0000256" key="6">
    <source>
        <dbReference type="ARBA" id="ARBA00023004"/>
    </source>
</evidence>
<keyword evidence="3" id="KW-0479">Metal-binding</keyword>
<reference evidence="8 9" key="1">
    <citation type="submission" date="2016-03" db="EMBL/GenBank/DDBJ databases">
        <authorList>
            <person name="Ploux O."/>
        </authorList>
    </citation>
    <scope>NUCLEOTIDE SEQUENCE [LARGE SCALE GENOMIC DNA]</scope>
    <source>
        <strain evidence="8 9">URUG2</strain>
    </source>
</reference>
<keyword evidence="6" id="KW-0408">Iron</keyword>
<organism evidence="8 9">
    <name type="scientific">Ramularia collo-cygni</name>
    <dbReference type="NCBI Taxonomy" id="112498"/>
    <lineage>
        <taxon>Eukaryota</taxon>
        <taxon>Fungi</taxon>
        <taxon>Dikarya</taxon>
        <taxon>Ascomycota</taxon>
        <taxon>Pezizomycotina</taxon>
        <taxon>Dothideomycetes</taxon>
        <taxon>Dothideomycetidae</taxon>
        <taxon>Mycosphaerellales</taxon>
        <taxon>Mycosphaerellaceae</taxon>
        <taxon>Ramularia</taxon>
    </lineage>
</organism>
<dbReference type="OrthoDB" id="10257314at2759"/>
<evidence type="ECO:0000313" key="8">
    <source>
        <dbReference type="EMBL" id="CZT15200.1"/>
    </source>
</evidence>
<accession>A0A2D3URS3</accession>
<dbReference type="EMBL" id="FJUY01000001">
    <property type="protein sequence ID" value="CZT15200.1"/>
    <property type="molecule type" value="Genomic_DNA"/>
</dbReference>
<dbReference type="InterPro" id="IPR042098">
    <property type="entry name" value="TauD-like_sf"/>
</dbReference>
<keyword evidence="9" id="KW-1185">Reference proteome</keyword>
<evidence type="ECO:0000256" key="3">
    <source>
        <dbReference type="ARBA" id="ARBA00022723"/>
    </source>
</evidence>
<evidence type="ECO:0000256" key="4">
    <source>
        <dbReference type="ARBA" id="ARBA00022964"/>
    </source>
</evidence>
<comment type="similarity">
    <text evidence="2">Belongs to the TfdA dioxygenase family.</text>
</comment>
<dbReference type="RefSeq" id="XP_023622097.1">
    <property type="nucleotide sequence ID" value="XM_023766329.1"/>
</dbReference>
<feature type="domain" description="TauD/TfdA-like" evidence="7">
    <location>
        <begin position="46"/>
        <end position="305"/>
    </location>
</feature>
<dbReference type="GO" id="GO:0016706">
    <property type="term" value="F:2-oxoglutarate-dependent dioxygenase activity"/>
    <property type="evidence" value="ECO:0007669"/>
    <property type="project" value="TreeGrafter"/>
</dbReference>
<evidence type="ECO:0000256" key="2">
    <source>
        <dbReference type="ARBA" id="ARBA00005896"/>
    </source>
</evidence>
<dbReference type="PANTHER" id="PTHR30468">
    <property type="entry name" value="ALPHA-KETOGLUTARATE-DEPENDENT SULFONATE DIOXYGENASE"/>
    <property type="match status" value="1"/>
</dbReference>
<dbReference type="AlphaFoldDB" id="A0A2D3URS3"/>